<gene>
    <name evidence="1" type="ORF">GCM10022214_68160</name>
</gene>
<evidence type="ECO:0000313" key="2">
    <source>
        <dbReference type="Proteomes" id="UP001500683"/>
    </source>
</evidence>
<name>A0ABP7WRY2_9ACTN</name>
<dbReference type="RefSeq" id="WP_344955833.1">
    <property type="nucleotide sequence ID" value="NZ_BAAAZG010000052.1"/>
</dbReference>
<accession>A0ABP7WRY2</accession>
<comment type="caution">
    <text evidence="1">The sequence shown here is derived from an EMBL/GenBank/DDBJ whole genome shotgun (WGS) entry which is preliminary data.</text>
</comment>
<organism evidence="1 2">
    <name type="scientific">Actinomadura miaoliensis</name>
    <dbReference type="NCBI Taxonomy" id="430685"/>
    <lineage>
        <taxon>Bacteria</taxon>
        <taxon>Bacillati</taxon>
        <taxon>Actinomycetota</taxon>
        <taxon>Actinomycetes</taxon>
        <taxon>Streptosporangiales</taxon>
        <taxon>Thermomonosporaceae</taxon>
        <taxon>Actinomadura</taxon>
    </lineage>
</organism>
<reference evidence="2" key="1">
    <citation type="journal article" date="2019" name="Int. J. Syst. Evol. Microbiol.">
        <title>The Global Catalogue of Microorganisms (GCM) 10K type strain sequencing project: providing services to taxonomists for standard genome sequencing and annotation.</title>
        <authorList>
            <consortium name="The Broad Institute Genomics Platform"/>
            <consortium name="The Broad Institute Genome Sequencing Center for Infectious Disease"/>
            <person name="Wu L."/>
            <person name="Ma J."/>
        </authorList>
    </citation>
    <scope>NUCLEOTIDE SEQUENCE [LARGE SCALE GENOMIC DNA]</scope>
    <source>
        <strain evidence="2">JCM 16702</strain>
    </source>
</reference>
<sequence length="181" mass="19806">MVSSRISRYYGLPDVVDQDPRKPGRNVVSTALRVLPDVHGTFQHTIVDGDRLDQLAYLYYQQPGKWWRICDANPEFLSPLEMLGRGPLRTVRVPLAVPAGGQPGWAALAVSLAAEPGVERFRFVDDPRAGQDLAVVVTYNRFVVGESALRGLAGKAGFRAETPEVVGRAGKRITVPPDTAR</sequence>
<proteinExistence type="predicted"/>
<protein>
    <recommendedName>
        <fullName evidence="3">LysM domain-containing protein</fullName>
    </recommendedName>
</protein>
<keyword evidence="2" id="KW-1185">Reference proteome</keyword>
<dbReference type="EMBL" id="BAAAZG010000052">
    <property type="protein sequence ID" value="GAA4095440.1"/>
    <property type="molecule type" value="Genomic_DNA"/>
</dbReference>
<evidence type="ECO:0000313" key="1">
    <source>
        <dbReference type="EMBL" id="GAA4095440.1"/>
    </source>
</evidence>
<dbReference type="Proteomes" id="UP001500683">
    <property type="component" value="Unassembled WGS sequence"/>
</dbReference>
<evidence type="ECO:0008006" key="3">
    <source>
        <dbReference type="Google" id="ProtNLM"/>
    </source>
</evidence>